<comment type="caution">
    <text evidence="1">The sequence shown here is derived from an EMBL/GenBank/DDBJ whole genome shotgun (WGS) entry which is preliminary data.</text>
</comment>
<name>A0ABP9KQT0_9ACTN</name>
<dbReference type="EMBL" id="BAABKC010000053">
    <property type="protein sequence ID" value="GAA5061024.1"/>
    <property type="molecule type" value="Genomic_DNA"/>
</dbReference>
<sequence>MPHPPSVHGGQPAHIAEVAHSGQLRLGRRDLLRHGDSSLSAPLHGSSAGALRRYDMDSWGNEASATSGPTCTVATGRGAYSRMIQEIGVAYLTERQPLPTVA</sequence>
<dbReference type="Proteomes" id="UP001500124">
    <property type="component" value="Unassembled WGS sequence"/>
</dbReference>
<keyword evidence="2" id="KW-1185">Reference proteome</keyword>
<accession>A0ABP9KQT0</accession>
<reference evidence="2" key="1">
    <citation type="journal article" date="2019" name="Int. J. Syst. Evol. Microbiol.">
        <title>The Global Catalogue of Microorganisms (GCM) 10K type strain sequencing project: providing services to taxonomists for standard genome sequencing and annotation.</title>
        <authorList>
            <consortium name="The Broad Institute Genomics Platform"/>
            <consortium name="The Broad Institute Genome Sequencing Center for Infectious Disease"/>
            <person name="Wu L."/>
            <person name="Ma J."/>
        </authorList>
    </citation>
    <scope>NUCLEOTIDE SEQUENCE [LARGE SCALE GENOMIC DNA]</scope>
    <source>
        <strain evidence="2">JCM 18410</strain>
    </source>
</reference>
<organism evidence="1 2">
    <name type="scientific">Streptomyces similanensis</name>
    <dbReference type="NCBI Taxonomy" id="1274988"/>
    <lineage>
        <taxon>Bacteria</taxon>
        <taxon>Bacillati</taxon>
        <taxon>Actinomycetota</taxon>
        <taxon>Actinomycetes</taxon>
        <taxon>Kitasatosporales</taxon>
        <taxon>Streptomycetaceae</taxon>
        <taxon>Streptomyces</taxon>
    </lineage>
</organism>
<protein>
    <submittedName>
        <fullName evidence="1">Uncharacterized protein</fullName>
    </submittedName>
</protein>
<gene>
    <name evidence="1" type="ORF">GCM10023336_38130</name>
</gene>
<evidence type="ECO:0000313" key="1">
    <source>
        <dbReference type="EMBL" id="GAA5061024.1"/>
    </source>
</evidence>
<evidence type="ECO:0000313" key="2">
    <source>
        <dbReference type="Proteomes" id="UP001500124"/>
    </source>
</evidence>
<proteinExistence type="predicted"/>